<keyword evidence="8" id="KW-0274">FAD</keyword>
<dbReference type="FunFam" id="3.50.50.60:FF:000048">
    <property type="entry name" value="2-octaprenyl-3-methyl-6-methoxy-1,4-benzoquinol hydroxylase"/>
    <property type="match status" value="1"/>
</dbReference>
<dbReference type="PROSITE" id="PS01304">
    <property type="entry name" value="UBIH"/>
    <property type="match status" value="1"/>
</dbReference>
<name>A0A1G4XIT7_9ENTR</name>
<comment type="caution">
    <text evidence="12">The sequence shown here is derived from an EMBL/GenBank/DDBJ whole genome shotgun (WGS) entry which is preliminary data.</text>
</comment>
<evidence type="ECO:0000256" key="3">
    <source>
        <dbReference type="ARBA" id="ARBA00004749"/>
    </source>
</evidence>
<dbReference type="InterPro" id="IPR002938">
    <property type="entry name" value="FAD-bd"/>
</dbReference>
<dbReference type="GO" id="GO:0110142">
    <property type="term" value="C:ubiquinone biosynthesis complex"/>
    <property type="evidence" value="ECO:0007669"/>
    <property type="project" value="UniProtKB-ARBA"/>
</dbReference>
<dbReference type="GO" id="GO:0005737">
    <property type="term" value="C:cytoplasm"/>
    <property type="evidence" value="ECO:0007669"/>
    <property type="project" value="UniProtKB-SubCell"/>
</dbReference>
<dbReference type="PRINTS" id="PR00420">
    <property type="entry name" value="RNGMNOXGNASE"/>
</dbReference>
<keyword evidence="9" id="KW-0560">Oxidoreductase</keyword>
<sequence>MTNQSTEVAIVGGGMVGGALALGLAQHGFAVTVIEKQEPAEFDATLPPDVRISAISAASVALLRGLGVWENIQSMRCHPYRQLETWEWENAHVVFDARELKLPLLGYMVENTVLQRALWEALQAHPQVTLLTAKELTALHAYNEGQQLTFADGNTLTAKLVVGADGANSWVRQAAGIGIHAWQYQQSCMLITVQCEHEAGDSTWQHFTPDGPHAFLPLFDNWASLVWYDTPARIRQLQTLTMVQLEQEIARHFPARLGAVKPVAAASFPLTRRHALQYVRPGLALVGDAAHTIHPLAGQGVNLGYRDVDALLDVLTSARSHGEVWASQQILKRYQTRRMADNFIMQSGMDLFYAGFNNSLGPVRLLRNIGLMAAERAGVLKRQALKYALGL</sequence>
<dbReference type="InterPro" id="IPR018168">
    <property type="entry name" value="Ubi_Hdrlase_CS"/>
</dbReference>
<evidence type="ECO:0000256" key="8">
    <source>
        <dbReference type="ARBA" id="ARBA00022827"/>
    </source>
</evidence>
<keyword evidence="10" id="KW-0503">Monooxygenase</keyword>
<dbReference type="NCBIfam" id="NF005951">
    <property type="entry name" value="PRK08020.1"/>
    <property type="match status" value="1"/>
</dbReference>
<proteinExistence type="inferred from homology"/>
<keyword evidence="5" id="KW-0963">Cytoplasm</keyword>
<dbReference type="InterPro" id="IPR010971">
    <property type="entry name" value="UbiH/COQ6"/>
</dbReference>
<feature type="domain" description="FAD-binding" evidence="11">
    <location>
        <begin position="6"/>
        <end position="339"/>
    </location>
</feature>
<dbReference type="AlphaFoldDB" id="A0A1G4XIT7"/>
<dbReference type="PANTHER" id="PTHR43876:SF10">
    <property type="entry name" value="3-DEMETHOXYUBIQUINOL 3-HYDROXYLASE"/>
    <property type="match status" value="1"/>
</dbReference>
<evidence type="ECO:0000313" key="13">
    <source>
        <dbReference type="Proteomes" id="UP000183569"/>
    </source>
</evidence>
<dbReference type="GO" id="GO:0008682">
    <property type="term" value="F:3-demethoxyubiquinol 3-hydroxylase activity"/>
    <property type="evidence" value="ECO:0007669"/>
    <property type="project" value="TreeGrafter"/>
</dbReference>
<dbReference type="NCBIfam" id="TIGR01988">
    <property type="entry name" value="Ubi-OHases"/>
    <property type="match status" value="1"/>
</dbReference>
<evidence type="ECO:0000256" key="7">
    <source>
        <dbReference type="ARBA" id="ARBA00022688"/>
    </source>
</evidence>
<evidence type="ECO:0000259" key="11">
    <source>
        <dbReference type="Pfam" id="PF01494"/>
    </source>
</evidence>
<evidence type="ECO:0000256" key="5">
    <source>
        <dbReference type="ARBA" id="ARBA00022490"/>
    </source>
</evidence>
<evidence type="ECO:0000256" key="9">
    <source>
        <dbReference type="ARBA" id="ARBA00023002"/>
    </source>
</evidence>
<evidence type="ECO:0000256" key="4">
    <source>
        <dbReference type="ARBA" id="ARBA00005349"/>
    </source>
</evidence>
<evidence type="ECO:0000256" key="6">
    <source>
        <dbReference type="ARBA" id="ARBA00022630"/>
    </source>
</evidence>
<comment type="subcellular location">
    <subcellularLocation>
        <location evidence="2">Cytoplasm</location>
    </subcellularLocation>
</comment>
<dbReference type="SUPFAM" id="SSF51905">
    <property type="entry name" value="FAD/NAD(P)-binding domain"/>
    <property type="match status" value="1"/>
</dbReference>
<keyword evidence="7" id="KW-0831">Ubiquinone biosynthesis</keyword>
<dbReference type="Proteomes" id="UP000183569">
    <property type="component" value="Unassembled WGS sequence"/>
</dbReference>
<keyword evidence="6" id="KW-0285">Flavoprotein</keyword>
<dbReference type="RefSeq" id="WP_017455905.1">
    <property type="nucleotide sequence ID" value="NZ_FMUI01000002.1"/>
</dbReference>
<dbReference type="Pfam" id="PF01494">
    <property type="entry name" value="FAD_binding_3"/>
    <property type="match status" value="1"/>
</dbReference>
<comment type="similarity">
    <text evidence="4">Belongs to the UbiH/COQ6 family.</text>
</comment>
<dbReference type="GeneID" id="23846166"/>
<evidence type="ECO:0000256" key="1">
    <source>
        <dbReference type="ARBA" id="ARBA00001974"/>
    </source>
</evidence>
<protein>
    <submittedName>
        <fullName evidence="12">2-octaprenyl-3-methyl-6-methoxy-1,4-benzoquinol hydroxylase</fullName>
    </submittedName>
</protein>
<accession>A0A1G4XIT7</accession>
<dbReference type="UniPathway" id="UPA00232"/>
<dbReference type="GO" id="GO:0006744">
    <property type="term" value="P:ubiquinone biosynthetic process"/>
    <property type="evidence" value="ECO:0007669"/>
    <property type="project" value="UniProtKB-UniPathway"/>
</dbReference>
<dbReference type="Gene3D" id="3.50.50.60">
    <property type="entry name" value="FAD/NAD(P)-binding domain"/>
    <property type="match status" value="2"/>
</dbReference>
<comment type="pathway">
    <text evidence="3">Cofactor biosynthesis; ubiquinone biosynthesis.</text>
</comment>
<gene>
    <name evidence="12" type="ORF">SAMN02927897_00951</name>
</gene>
<dbReference type="InterPro" id="IPR036188">
    <property type="entry name" value="FAD/NAD-bd_sf"/>
</dbReference>
<dbReference type="PANTHER" id="PTHR43876">
    <property type="entry name" value="UBIQUINONE BIOSYNTHESIS MONOOXYGENASE COQ6, MITOCHONDRIAL"/>
    <property type="match status" value="1"/>
</dbReference>
<evidence type="ECO:0000256" key="2">
    <source>
        <dbReference type="ARBA" id="ARBA00004496"/>
    </source>
</evidence>
<evidence type="ECO:0000256" key="10">
    <source>
        <dbReference type="ARBA" id="ARBA00023033"/>
    </source>
</evidence>
<dbReference type="GO" id="GO:0071949">
    <property type="term" value="F:FAD binding"/>
    <property type="evidence" value="ECO:0007669"/>
    <property type="project" value="InterPro"/>
</dbReference>
<reference evidence="12 13" key="1">
    <citation type="submission" date="2016-10" db="EMBL/GenBank/DDBJ databases">
        <authorList>
            <person name="Varghese N."/>
            <person name="Submissions S."/>
        </authorList>
    </citation>
    <scope>NUCLEOTIDE SEQUENCE [LARGE SCALE GENOMIC DNA]</scope>
    <source>
        <strain evidence="12 13">CGMCC 1.12102</strain>
    </source>
</reference>
<evidence type="ECO:0000313" key="12">
    <source>
        <dbReference type="EMBL" id="SCX41025.1"/>
    </source>
</evidence>
<dbReference type="EMBL" id="FMUI01000002">
    <property type="protein sequence ID" value="SCX41025.1"/>
    <property type="molecule type" value="Genomic_DNA"/>
</dbReference>
<dbReference type="InterPro" id="IPR051205">
    <property type="entry name" value="UbiH/COQ6_monooxygenase"/>
</dbReference>
<comment type="cofactor">
    <cofactor evidence="1">
        <name>FAD</name>
        <dbReference type="ChEBI" id="CHEBI:57692"/>
    </cofactor>
</comment>
<organism evidence="12 13">
    <name type="scientific">Kosakonia sacchari</name>
    <dbReference type="NCBI Taxonomy" id="1158459"/>
    <lineage>
        <taxon>Bacteria</taxon>
        <taxon>Pseudomonadati</taxon>
        <taxon>Pseudomonadota</taxon>
        <taxon>Gammaproteobacteria</taxon>
        <taxon>Enterobacterales</taxon>
        <taxon>Enterobacteriaceae</taxon>
        <taxon>Kosakonia</taxon>
    </lineage>
</organism>